<dbReference type="PANTHER" id="PTHR43792">
    <property type="entry name" value="GNAT FAMILY, PUTATIVE (AFU_ORTHOLOGUE AFUA_3G00765)-RELATED-RELATED"/>
    <property type="match status" value="1"/>
</dbReference>
<dbReference type="PROSITE" id="PS51186">
    <property type="entry name" value="GNAT"/>
    <property type="match status" value="1"/>
</dbReference>
<evidence type="ECO:0000256" key="1">
    <source>
        <dbReference type="ARBA" id="ARBA00022679"/>
    </source>
</evidence>
<feature type="domain" description="N-acetyltransferase" evidence="4">
    <location>
        <begin position="13"/>
        <end position="177"/>
    </location>
</feature>
<dbReference type="AlphaFoldDB" id="A0A3L8RAS3"/>
<dbReference type="InterPro" id="IPR016181">
    <property type="entry name" value="Acyl_CoA_acyltransferase"/>
</dbReference>
<dbReference type="GO" id="GO:0008999">
    <property type="term" value="F:protein-N-terminal-alanine acetyltransferase activity"/>
    <property type="evidence" value="ECO:0007669"/>
    <property type="project" value="TreeGrafter"/>
</dbReference>
<dbReference type="STRING" id="1343740.M271_43350"/>
<dbReference type="SUPFAM" id="SSF55729">
    <property type="entry name" value="Acyl-CoA N-acyltransferases (Nat)"/>
    <property type="match status" value="1"/>
</dbReference>
<dbReference type="EMBL" id="QYCY01000001">
    <property type="protein sequence ID" value="RLV76766.1"/>
    <property type="molecule type" value="Genomic_DNA"/>
</dbReference>
<dbReference type="InterPro" id="IPR000182">
    <property type="entry name" value="GNAT_dom"/>
</dbReference>
<evidence type="ECO:0000259" key="4">
    <source>
        <dbReference type="PROSITE" id="PS51186"/>
    </source>
</evidence>
<dbReference type="Gene3D" id="3.40.630.30">
    <property type="match status" value="1"/>
</dbReference>
<evidence type="ECO:0000256" key="3">
    <source>
        <dbReference type="ARBA" id="ARBA00038502"/>
    </source>
</evidence>
<gene>
    <name evidence="5" type="ORF">D3C57_100315</name>
</gene>
<dbReference type="Pfam" id="PF13302">
    <property type="entry name" value="Acetyltransf_3"/>
    <property type="match status" value="1"/>
</dbReference>
<keyword evidence="2" id="KW-0012">Acyltransferase</keyword>
<name>A0A3L8RAS3_STRRN</name>
<organism evidence="5 6">
    <name type="scientific">Streptomyces rapamycinicus (strain ATCC 29253 / DSM 41530 / NRRL 5491 / AYB-994)</name>
    <name type="common">Streptomyces hygroscopicus (strain ATCC 29253)</name>
    <dbReference type="NCBI Taxonomy" id="1343740"/>
    <lineage>
        <taxon>Bacteria</taxon>
        <taxon>Bacillati</taxon>
        <taxon>Actinomycetota</taxon>
        <taxon>Actinomycetes</taxon>
        <taxon>Kitasatosporales</taxon>
        <taxon>Streptomycetaceae</taxon>
        <taxon>Streptomyces</taxon>
        <taxon>Streptomyces violaceusniger group</taxon>
    </lineage>
</organism>
<sequence length="186" mass="20495">MIVPPPVTLADGITMRIVVEDDAEALADAFTRNLEHLRPSSPRRGEGFFTADGQAARLRDQLEQWESGRLVPWVLAGGERILGAVTLSHIVLGPWRNAHLGYWIDAGHVGRGLATLAVRSVCRTADERLGLHRIEASTLVENVPSQRTLLGCGFTRIGMAPDYLHIAGAWRDHLLFQRVLNDRPAP</sequence>
<dbReference type="PANTHER" id="PTHR43792:SF8">
    <property type="entry name" value="[RIBOSOMAL PROTEIN US5]-ALANINE N-ACETYLTRANSFERASE"/>
    <property type="match status" value="1"/>
</dbReference>
<evidence type="ECO:0000256" key="2">
    <source>
        <dbReference type="ARBA" id="ARBA00023315"/>
    </source>
</evidence>
<keyword evidence="1" id="KW-0808">Transferase</keyword>
<dbReference type="InterPro" id="IPR051531">
    <property type="entry name" value="N-acetyltransferase"/>
</dbReference>
<evidence type="ECO:0000313" key="6">
    <source>
        <dbReference type="Proteomes" id="UP000281594"/>
    </source>
</evidence>
<accession>A0A3L8RAS3</accession>
<evidence type="ECO:0000313" key="5">
    <source>
        <dbReference type="EMBL" id="RLV76766.1"/>
    </source>
</evidence>
<comment type="caution">
    <text evidence="5">The sequence shown here is derived from an EMBL/GenBank/DDBJ whole genome shotgun (WGS) entry which is preliminary data.</text>
</comment>
<dbReference type="GO" id="GO:0005737">
    <property type="term" value="C:cytoplasm"/>
    <property type="evidence" value="ECO:0007669"/>
    <property type="project" value="TreeGrafter"/>
</dbReference>
<comment type="similarity">
    <text evidence="3">Belongs to the acetyltransferase family. RimJ subfamily.</text>
</comment>
<protein>
    <recommendedName>
        <fullName evidence="4">N-acetyltransferase domain-containing protein</fullName>
    </recommendedName>
</protein>
<proteinExistence type="inferred from homology"/>
<reference evidence="5 6" key="1">
    <citation type="journal article" date="2018" name="J. Biol. Chem.">
        <title>Discovery of the actinoplanic acid pathway in Streptomyces rapamycinicus reveals a genetically conserved synergism with rapamycin.</title>
        <authorList>
            <person name="Mrak P."/>
            <person name="Krastel P."/>
            <person name="Pivk Lukancic P."/>
            <person name="Tao J."/>
            <person name="Pistorius D."/>
            <person name="Moore C.M."/>
        </authorList>
    </citation>
    <scope>NUCLEOTIDE SEQUENCE [LARGE SCALE GENOMIC DNA]</scope>
    <source>
        <strain evidence="5 6">NRRL 5491</strain>
    </source>
</reference>
<dbReference type="Proteomes" id="UP000281594">
    <property type="component" value="Unassembled WGS sequence"/>
</dbReference>